<accession>A0AC61RMM7</accession>
<reference evidence="1" key="1">
    <citation type="submission" date="2019-04" db="EMBL/GenBank/DDBJ databases">
        <title>Microbes associate with the intestines of laboratory mice.</title>
        <authorList>
            <person name="Navarre W."/>
            <person name="Wong E."/>
            <person name="Huang K."/>
            <person name="Tropini C."/>
            <person name="Ng K."/>
            <person name="Yu B."/>
        </authorList>
    </citation>
    <scope>NUCLEOTIDE SEQUENCE</scope>
    <source>
        <strain evidence="1">NM04_E33</strain>
    </source>
</reference>
<evidence type="ECO:0000313" key="2">
    <source>
        <dbReference type="Proteomes" id="UP000306319"/>
    </source>
</evidence>
<gene>
    <name evidence="1" type="ORF">E5331_03010</name>
</gene>
<comment type="caution">
    <text evidence="1">The sequence shown here is derived from an EMBL/GenBank/DDBJ whole genome shotgun (WGS) entry which is preliminary data.</text>
</comment>
<evidence type="ECO:0000313" key="1">
    <source>
        <dbReference type="EMBL" id="TGY80224.1"/>
    </source>
</evidence>
<proteinExistence type="predicted"/>
<sequence>MEYYDGRLCVSMRELIDNNIVTESNYRNWTNRGRVEVARRGGGSADNYALVVVESLPTRYKDAVHEKLGSGDEILAAGWFRENYERDQKAVVWFNDREKCLVDFKDEKKRRQWVEECVVNASVLNCCIRLHSRASDFQRVLGNTYQWEKMAKAVESLREQFGHTLPTSMFRFRKKVAEYRRDGYAALISGKFGNQSARIMTAREERVIVSIACLENQPYNTTVREMYIMFLTGELEVWDYDTGELYDPETFAKKGEEPWIPSDATIANYLNRRKNKIIIERHHRSGSDFYHEQMPHMHRHNGNFSLSQITMDDVDLKRRMKGNKRVHAYYAYDVVSQCRIGAAYGREKDDALVVECFRDMFRLITRHGWGMPAGIEVENHLMGKYRDGFLKAGEMFDCVHFCAPLNSQEKYAEPLNGAFQRSIAHKNHTGQGRFYSKGKNRIDRQKVSDESNDTYRDRHYYTFEELVADDRADIAEWNNTLHPDQKRFKGMTRWDVLVSRINPTLRPLDRASLSRYIGESVPTSVRRNSTVRVCGEDWRLSHPSVLERLAPNDLKVTAYYLPDEEGKPTDVYIYQGAYFIDKVSRIETYNRVYAEQTDEDRARYTEQCKMVSEYKKYVEDNDVPKIGIAKKMRASVPEIPAEAVVIPSAAAVPTAADTADGVFAGIDWAAAGFRDQ</sequence>
<dbReference type="EMBL" id="SRYB01000003">
    <property type="protein sequence ID" value="TGY80224.1"/>
    <property type="molecule type" value="Genomic_DNA"/>
</dbReference>
<organism evidence="1 2">
    <name type="scientific">Lepagella muris</name>
    <dbReference type="NCBI Taxonomy" id="3032870"/>
    <lineage>
        <taxon>Bacteria</taxon>
        <taxon>Pseudomonadati</taxon>
        <taxon>Bacteroidota</taxon>
        <taxon>Bacteroidia</taxon>
        <taxon>Bacteroidales</taxon>
        <taxon>Muribaculaceae</taxon>
        <taxon>Lepagella</taxon>
    </lineage>
</organism>
<keyword evidence="2" id="KW-1185">Reference proteome</keyword>
<name>A0AC61RMM7_9BACT</name>
<dbReference type="Proteomes" id="UP000306319">
    <property type="component" value="Unassembled WGS sequence"/>
</dbReference>
<protein>
    <submittedName>
        <fullName evidence="1">Uncharacterized protein</fullName>
    </submittedName>
</protein>